<evidence type="ECO:0000256" key="1">
    <source>
        <dbReference type="SAM" id="Phobius"/>
    </source>
</evidence>
<protein>
    <submittedName>
        <fullName evidence="2">Uncharacterized protein</fullName>
    </submittedName>
</protein>
<organism evidence="2 3">
    <name type="scientific">Tritonibacter scottomollicae</name>
    <name type="common">Epibacterium scottomollicae</name>
    <dbReference type="NCBI Taxonomy" id="483013"/>
    <lineage>
        <taxon>Bacteria</taxon>
        <taxon>Pseudomonadati</taxon>
        <taxon>Pseudomonadota</taxon>
        <taxon>Alphaproteobacteria</taxon>
        <taxon>Rhodobacterales</taxon>
        <taxon>Paracoccaceae</taxon>
        <taxon>Tritonibacter</taxon>
    </lineage>
</organism>
<gene>
    <name evidence="2" type="ORF">R1T40_08700</name>
</gene>
<keyword evidence="1" id="KW-0472">Membrane</keyword>
<dbReference type="RefSeq" id="WP_317386627.1">
    <property type="nucleotide sequence ID" value="NZ_CP136704.1"/>
</dbReference>
<reference evidence="2 3" key="1">
    <citation type="submission" date="2023-10" db="EMBL/GenBank/DDBJ databases">
        <title>Eight complete genome sequences of bacteria isolated from laboratory stock of Giant Kelp gametophytes.</title>
        <authorList>
            <person name="Tolentino B."/>
            <person name="Nuzhdin S."/>
        </authorList>
    </citation>
    <scope>NUCLEOTIDE SEQUENCE [LARGE SCALE GENOMIC DNA]</scope>
    <source>
        <strain evidence="2 3">LC.270.F.C4</strain>
    </source>
</reference>
<dbReference type="Proteomes" id="UP001302666">
    <property type="component" value="Chromosome"/>
</dbReference>
<evidence type="ECO:0000313" key="2">
    <source>
        <dbReference type="EMBL" id="WOI34790.1"/>
    </source>
</evidence>
<keyword evidence="3" id="KW-1185">Reference proteome</keyword>
<name>A0ABZ0HLE3_TRISK</name>
<sequence>MINTRAALRQNLAMIVLLLAVTFISGFSAAWDALSGKRWFRDITMQTPFYAVTAEAEPVDGGLAVRGTMVKRRCEFQGLRAYVFRASGLRVPVALDVSTETDVWGGGSRPPSEMAEVWGPWVISAPLYGRAAGWEIFAFHLCPDGRLQVNLFAAGPWLPAN</sequence>
<keyword evidence="1" id="KW-1133">Transmembrane helix</keyword>
<accession>A0ABZ0HLE3</accession>
<keyword evidence="1" id="KW-0812">Transmembrane</keyword>
<evidence type="ECO:0000313" key="3">
    <source>
        <dbReference type="Proteomes" id="UP001302666"/>
    </source>
</evidence>
<dbReference type="EMBL" id="CP136704">
    <property type="protein sequence ID" value="WOI34790.1"/>
    <property type="molecule type" value="Genomic_DNA"/>
</dbReference>
<proteinExistence type="predicted"/>
<feature type="transmembrane region" description="Helical" evidence="1">
    <location>
        <begin position="12"/>
        <end position="31"/>
    </location>
</feature>